<dbReference type="Proteomes" id="UP001567538">
    <property type="component" value="Unassembled WGS sequence"/>
</dbReference>
<dbReference type="EMBL" id="JBEAFC010000001">
    <property type="protein sequence ID" value="KAL1568805.1"/>
    <property type="molecule type" value="Genomic_DNA"/>
</dbReference>
<reference evidence="1 2" key="1">
    <citation type="submission" date="2024-06" db="EMBL/GenBank/DDBJ databases">
        <title>A chromosome level genome sequence of Diviner's sage (Salvia divinorum).</title>
        <authorList>
            <person name="Ford S.A."/>
            <person name="Ro D.-K."/>
            <person name="Ness R.W."/>
            <person name="Phillips M.A."/>
        </authorList>
    </citation>
    <scope>NUCLEOTIDE SEQUENCE [LARGE SCALE GENOMIC DNA]</scope>
    <source>
        <strain evidence="1">SAF-2024a</strain>
        <tissue evidence="1">Leaf</tissue>
    </source>
</reference>
<evidence type="ECO:0000313" key="1">
    <source>
        <dbReference type="EMBL" id="KAL1568805.1"/>
    </source>
</evidence>
<sequence>MISPRELTLGDVVLLHNSRLSLFPGKLKPKWNGPYMIKKIYDSGTIELLAPDGILFQANGYRVKKFYSSEKVVEEEEEIPLEEPPRE</sequence>
<protein>
    <recommendedName>
        <fullName evidence="3">Reverse transcriptase domain-containing protein</fullName>
    </recommendedName>
</protein>
<gene>
    <name evidence="1" type="ORF">AAHA92_00367</name>
</gene>
<evidence type="ECO:0000313" key="2">
    <source>
        <dbReference type="Proteomes" id="UP001567538"/>
    </source>
</evidence>
<keyword evidence="2" id="KW-1185">Reference proteome</keyword>
<organism evidence="1 2">
    <name type="scientific">Salvia divinorum</name>
    <name type="common">Maria pastora</name>
    <name type="synonym">Diviner's sage</name>
    <dbReference type="NCBI Taxonomy" id="28513"/>
    <lineage>
        <taxon>Eukaryota</taxon>
        <taxon>Viridiplantae</taxon>
        <taxon>Streptophyta</taxon>
        <taxon>Embryophyta</taxon>
        <taxon>Tracheophyta</taxon>
        <taxon>Spermatophyta</taxon>
        <taxon>Magnoliopsida</taxon>
        <taxon>eudicotyledons</taxon>
        <taxon>Gunneridae</taxon>
        <taxon>Pentapetalae</taxon>
        <taxon>asterids</taxon>
        <taxon>lamiids</taxon>
        <taxon>Lamiales</taxon>
        <taxon>Lamiaceae</taxon>
        <taxon>Nepetoideae</taxon>
        <taxon>Mentheae</taxon>
        <taxon>Salviinae</taxon>
        <taxon>Salvia</taxon>
        <taxon>Salvia subgen. Calosphace</taxon>
    </lineage>
</organism>
<name>A0ABD1IJZ7_SALDI</name>
<comment type="caution">
    <text evidence="1">The sequence shown here is derived from an EMBL/GenBank/DDBJ whole genome shotgun (WGS) entry which is preliminary data.</text>
</comment>
<proteinExistence type="predicted"/>
<evidence type="ECO:0008006" key="3">
    <source>
        <dbReference type="Google" id="ProtNLM"/>
    </source>
</evidence>
<dbReference type="AlphaFoldDB" id="A0ABD1IJZ7"/>
<accession>A0ABD1IJZ7</accession>